<dbReference type="EMBL" id="CP078065">
    <property type="protein sequence ID" value="UVE52447.1"/>
    <property type="molecule type" value="Genomic_DNA"/>
</dbReference>
<geneLocation type="plasmid" evidence="3 5">
    <name>pHl5678-2</name>
</geneLocation>
<dbReference type="InterPro" id="IPR002545">
    <property type="entry name" value="CheW-lke_dom"/>
</dbReference>
<dbReference type="Proteomes" id="UP001058330">
    <property type="component" value="Plasmid pHl5678-2"/>
</dbReference>
<dbReference type="Gene3D" id="2.30.30.40">
    <property type="entry name" value="SH3 Domains"/>
    <property type="match status" value="1"/>
</dbReference>
<dbReference type="InterPro" id="IPR036061">
    <property type="entry name" value="CheW-like_dom_sf"/>
</dbReference>
<sequence>MAASDAPDTNLDEPTQVLEFDIGDERYCVELDAVAEIIDRQSVRALPDTPPHVVGAMDYRGVTTTVVDTASLLDVGSNPDAPRVIVFDDGDEDSKVYGWLVDEVERVADIDPEDVDDAPFGGDHTKGIVRRDEGLVVWVSPPTGVSE</sequence>
<feature type="domain" description="CheW-like" evidence="1">
    <location>
        <begin position="14"/>
        <end position="147"/>
    </location>
</feature>
<dbReference type="Gene3D" id="2.40.50.180">
    <property type="entry name" value="CheA-289, Domain 4"/>
    <property type="match status" value="1"/>
</dbReference>
<keyword evidence="5" id="KW-1185">Reference proteome</keyword>
<dbReference type="PANTHER" id="PTHR22617">
    <property type="entry name" value="CHEMOTAXIS SENSOR HISTIDINE KINASE-RELATED"/>
    <property type="match status" value="1"/>
</dbReference>
<evidence type="ECO:0000313" key="5">
    <source>
        <dbReference type="Proteomes" id="UP001058330"/>
    </source>
</evidence>
<name>A0A1H7PTA7_HALLR</name>
<proteinExistence type="predicted"/>
<dbReference type="GeneID" id="74530794"/>
<dbReference type="SUPFAM" id="SSF50341">
    <property type="entry name" value="CheW-like"/>
    <property type="match status" value="1"/>
</dbReference>
<dbReference type="OrthoDB" id="115049at2157"/>
<gene>
    <name evidence="3" type="ORF">KU306_17715</name>
    <name evidence="2" type="ORF">SAMN04488691_104194</name>
</gene>
<reference evidence="2 4" key="1">
    <citation type="submission" date="2016-10" db="EMBL/GenBank/DDBJ databases">
        <authorList>
            <person name="de Groot N.N."/>
        </authorList>
    </citation>
    <scope>NUCLEOTIDE SEQUENCE [LARGE SCALE GENOMIC DNA]</scope>
    <source>
        <strain evidence="2 4">CDM_5</strain>
    </source>
</reference>
<evidence type="ECO:0000313" key="3">
    <source>
        <dbReference type="EMBL" id="UVE52447.1"/>
    </source>
</evidence>
<dbReference type="Pfam" id="PF01584">
    <property type="entry name" value="CheW"/>
    <property type="match status" value="1"/>
</dbReference>
<dbReference type="SMART" id="SM00260">
    <property type="entry name" value="CheW"/>
    <property type="match status" value="1"/>
</dbReference>
<dbReference type="AlphaFoldDB" id="A0A1H7PTA7"/>
<dbReference type="PROSITE" id="PS50851">
    <property type="entry name" value="CHEW"/>
    <property type="match status" value="1"/>
</dbReference>
<dbReference type="GO" id="GO:0005829">
    <property type="term" value="C:cytosol"/>
    <property type="evidence" value="ECO:0007669"/>
    <property type="project" value="TreeGrafter"/>
</dbReference>
<dbReference type="PANTHER" id="PTHR22617:SF23">
    <property type="entry name" value="CHEMOTAXIS PROTEIN CHEW"/>
    <property type="match status" value="1"/>
</dbReference>
<evidence type="ECO:0000313" key="4">
    <source>
        <dbReference type="Proteomes" id="UP000183894"/>
    </source>
</evidence>
<keyword evidence="3" id="KW-0614">Plasmid</keyword>
<dbReference type="InterPro" id="IPR039315">
    <property type="entry name" value="CheW"/>
</dbReference>
<evidence type="ECO:0000259" key="1">
    <source>
        <dbReference type="PROSITE" id="PS50851"/>
    </source>
</evidence>
<dbReference type="RefSeq" id="WP_007541186.1">
    <property type="nucleotide sequence ID" value="NZ_CP078065.1"/>
</dbReference>
<evidence type="ECO:0000313" key="2">
    <source>
        <dbReference type="EMBL" id="SEL38992.1"/>
    </source>
</evidence>
<dbReference type="EMBL" id="FOAD01000004">
    <property type="protein sequence ID" value="SEL38992.1"/>
    <property type="molecule type" value="Genomic_DNA"/>
</dbReference>
<accession>A0A1H7PTA7</accession>
<reference evidence="3" key="2">
    <citation type="submission" date="2021-07" db="EMBL/GenBank/DDBJ databases">
        <title>Studies on halocins as antimicrobial molecules from haloarchaea.</title>
        <authorList>
            <person name="Kumar S."/>
            <person name="Khare S.K."/>
        </authorList>
    </citation>
    <scope>NUCLEOTIDE SEQUENCE</scope>
    <source>
        <strain evidence="3">NCIM 5678</strain>
        <plasmid evidence="3">pHl5678-2</plasmid>
    </source>
</reference>
<dbReference type="GO" id="GO:0007165">
    <property type="term" value="P:signal transduction"/>
    <property type="evidence" value="ECO:0007669"/>
    <property type="project" value="InterPro"/>
</dbReference>
<dbReference type="GO" id="GO:0006935">
    <property type="term" value="P:chemotaxis"/>
    <property type="evidence" value="ECO:0007669"/>
    <property type="project" value="InterPro"/>
</dbReference>
<protein>
    <submittedName>
        <fullName evidence="2 3">Chemotaxis protein CheW</fullName>
    </submittedName>
</protein>
<organism evidence="2 4">
    <name type="scientific">Haloferax larsenii</name>
    <dbReference type="NCBI Taxonomy" id="302484"/>
    <lineage>
        <taxon>Archaea</taxon>
        <taxon>Methanobacteriati</taxon>
        <taxon>Methanobacteriota</taxon>
        <taxon>Stenosarchaea group</taxon>
        <taxon>Halobacteria</taxon>
        <taxon>Halobacteriales</taxon>
        <taxon>Haloferacaceae</taxon>
        <taxon>Haloferax</taxon>
    </lineage>
</organism>
<dbReference type="Proteomes" id="UP000183894">
    <property type="component" value="Unassembled WGS sequence"/>
</dbReference>